<dbReference type="CDD" id="cd06259">
    <property type="entry name" value="YdcF-like"/>
    <property type="match status" value="1"/>
</dbReference>
<dbReference type="RefSeq" id="WP_243335377.1">
    <property type="nucleotide sequence ID" value="NZ_AP027081.1"/>
</dbReference>
<keyword evidence="1" id="KW-1133">Transmembrane helix</keyword>
<name>A0AA48KCJ1_9BACT</name>
<dbReference type="AlphaFoldDB" id="A0AA48KCJ1"/>
<proteinExistence type="predicted"/>
<evidence type="ECO:0000313" key="3">
    <source>
        <dbReference type="EMBL" id="BDU76100.1"/>
    </source>
</evidence>
<dbReference type="InterPro" id="IPR003848">
    <property type="entry name" value="DUF218"/>
</dbReference>
<reference evidence="3" key="1">
    <citation type="journal article" date="2023" name="Int. J. Syst. Evol. Microbiol.">
        <title>Mesoterricola silvestris gen. nov., sp. nov., Mesoterricola sediminis sp. nov., Geothrix oryzae sp. nov., Geothrix edaphica sp. nov., Geothrix rubra sp. nov., and Geothrix limicola sp. nov., six novel members of Acidobacteriota isolated from soils.</title>
        <authorList>
            <person name="Itoh H."/>
            <person name="Sugisawa Y."/>
            <person name="Mise K."/>
            <person name="Xu Z."/>
            <person name="Kuniyasu M."/>
            <person name="Ushijima N."/>
            <person name="Kawano K."/>
            <person name="Kobayashi E."/>
            <person name="Shiratori Y."/>
            <person name="Masuda Y."/>
            <person name="Senoo K."/>
        </authorList>
    </citation>
    <scope>NUCLEOTIDE SEQUENCE</scope>
    <source>
        <strain evidence="3">W786</strain>
    </source>
</reference>
<organism evidence="3 4">
    <name type="scientific">Mesoterricola sediminis</name>
    <dbReference type="NCBI Taxonomy" id="2927980"/>
    <lineage>
        <taxon>Bacteria</taxon>
        <taxon>Pseudomonadati</taxon>
        <taxon>Acidobacteriota</taxon>
        <taxon>Holophagae</taxon>
        <taxon>Holophagales</taxon>
        <taxon>Holophagaceae</taxon>
        <taxon>Mesoterricola</taxon>
    </lineage>
</organism>
<dbReference type="KEGG" id="msea:METESE_10580"/>
<gene>
    <name evidence="3" type="ORF">METESE_10580</name>
</gene>
<dbReference type="InterPro" id="IPR051599">
    <property type="entry name" value="Cell_Envelope_Assoc"/>
</dbReference>
<protein>
    <submittedName>
        <fullName evidence="3">Membrane protein</fullName>
    </submittedName>
</protein>
<dbReference type="GO" id="GO:0043164">
    <property type="term" value="P:Gram-negative-bacterium-type cell wall biogenesis"/>
    <property type="evidence" value="ECO:0007669"/>
    <property type="project" value="TreeGrafter"/>
</dbReference>
<dbReference type="EMBL" id="AP027081">
    <property type="protein sequence ID" value="BDU76100.1"/>
    <property type="molecule type" value="Genomic_DNA"/>
</dbReference>
<evidence type="ECO:0000313" key="4">
    <source>
        <dbReference type="Proteomes" id="UP001228113"/>
    </source>
</evidence>
<keyword evidence="4" id="KW-1185">Reference proteome</keyword>
<sequence>MQGAAPSLLLEFQKLLGTLAMPAGLVWLALLGLTVWLARRRQFLPFAGALAIWAAYGLAGNPYVGAALIARLERRVPPLPDQAPPFDAVFVLGGGTEVDPAGAPILGSAGDRVVQAARLWHAGRARTLVASGWFRDTVGGPRDGGQDTRALWRSLGVPEAAIVVVDEPCWITQDEIRAYARLKAAHGWKRTALLSSAWHLPRALVLAGKAGLDVTPVGADWRGRDRAFRLDGLVPQDRGFMLIHRAAWEALGRAMGR</sequence>
<dbReference type="Proteomes" id="UP001228113">
    <property type="component" value="Chromosome"/>
</dbReference>
<accession>A0AA48KCJ1</accession>
<feature type="domain" description="DUF218" evidence="2">
    <location>
        <begin position="87"/>
        <end position="229"/>
    </location>
</feature>
<keyword evidence="1" id="KW-0812">Transmembrane</keyword>
<dbReference type="GO" id="GO:0000270">
    <property type="term" value="P:peptidoglycan metabolic process"/>
    <property type="evidence" value="ECO:0007669"/>
    <property type="project" value="TreeGrafter"/>
</dbReference>
<feature type="transmembrane region" description="Helical" evidence="1">
    <location>
        <begin position="15"/>
        <end position="38"/>
    </location>
</feature>
<dbReference type="PANTHER" id="PTHR30336:SF4">
    <property type="entry name" value="ENVELOPE BIOGENESIS FACTOR ELYC"/>
    <property type="match status" value="1"/>
</dbReference>
<feature type="transmembrane region" description="Helical" evidence="1">
    <location>
        <begin position="50"/>
        <end position="70"/>
    </location>
</feature>
<evidence type="ECO:0000259" key="2">
    <source>
        <dbReference type="Pfam" id="PF02698"/>
    </source>
</evidence>
<dbReference type="GO" id="GO:0005886">
    <property type="term" value="C:plasma membrane"/>
    <property type="evidence" value="ECO:0007669"/>
    <property type="project" value="TreeGrafter"/>
</dbReference>
<keyword evidence="1" id="KW-0472">Membrane</keyword>
<dbReference type="PANTHER" id="PTHR30336">
    <property type="entry name" value="INNER MEMBRANE PROTEIN, PROBABLE PERMEASE"/>
    <property type="match status" value="1"/>
</dbReference>
<evidence type="ECO:0000256" key="1">
    <source>
        <dbReference type="SAM" id="Phobius"/>
    </source>
</evidence>
<dbReference type="Pfam" id="PF02698">
    <property type="entry name" value="DUF218"/>
    <property type="match status" value="1"/>
</dbReference>